<dbReference type="PRINTS" id="PR00420">
    <property type="entry name" value="RNGMNOXGNASE"/>
</dbReference>
<evidence type="ECO:0000313" key="4">
    <source>
        <dbReference type="EMBL" id="GAA4627583.1"/>
    </source>
</evidence>
<evidence type="ECO:0000259" key="3">
    <source>
        <dbReference type="Pfam" id="PF01494"/>
    </source>
</evidence>
<protein>
    <submittedName>
        <fullName evidence="4">NAD(P)/FAD-dependent oxidoreductase</fullName>
    </submittedName>
</protein>
<reference evidence="5" key="1">
    <citation type="journal article" date="2019" name="Int. J. Syst. Evol. Microbiol.">
        <title>The Global Catalogue of Microorganisms (GCM) 10K type strain sequencing project: providing services to taxonomists for standard genome sequencing and annotation.</title>
        <authorList>
            <consortium name="The Broad Institute Genomics Platform"/>
            <consortium name="The Broad Institute Genome Sequencing Center for Infectious Disease"/>
            <person name="Wu L."/>
            <person name="Ma J."/>
        </authorList>
    </citation>
    <scope>NUCLEOTIDE SEQUENCE [LARGE SCALE GENOMIC DNA]</scope>
    <source>
        <strain evidence="5">JCM 17939</strain>
    </source>
</reference>
<keyword evidence="1" id="KW-0560">Oxidoreductase</keyword>
<dbReference type="PANTHER" id="PTHR13789">
    <property type="entry name" value="MONOOXYGENASE"/>
    <property type="match status" value="1"/>
</dbReference>
<dbReference type="SUPFAM" id="SSF51905">
    <property type="entry name" value="FAD/NAD(P)-binding domain"/>
    <property type="match status" value="1"/>
</dbReference>
<dbReference type="Proteomes" id="UP001501442">
    <property type="component" value="Unassembled WGS sequence"/>
</dbReference>
<evidence type="ECO:0000313" key="5">
    <source>
        <dbReference type="Proteomes" id="UP001501442"/>
    </source>
</evidence>
<dbReference type="InterPro" id="IPR002938">
    <property type="entry name" value="FAD-bd"/>
</dbReference>
<gene>
    <name evidence="4" type="ORF">GCM10023196_040360</name>
</gene>
<feature type="domain" description="FAD-binding" evidence="3">
    <location>
        <begin position="283"/>
        <end position="350"/>
    </location>
</feature>
<proteinExistence type="predicted"/>
<dbReference type="Gene3D" id="3.50.50.60">
    <property type="entry name" value="FAD/NAD(P)-binding domain"/>
    <property type="match status" value="1"/>
</dbReference>
<evidence type="ECO:0000256" key="1">
    <source>
        <dbReference type="ARBA" id="ARBA00023002"/>
    </source>
</evidence>
<comment type="caution">
    <text evidence="4">The sequence shown here is derived from an EMBL/GenBank/DDBJ whole genome shotgun (WGS) entry which is preliminary data.</text>
</comment>
<dbReference type="RefSeq" id="WP_345432451.1">
    <property type="nucleotide sequence ID" value="NZ_BAABHK010000005.1"/>
</dbReference>
<dbReference type="Pfam" id="PF01494">
    <property type="entry name" value="FAD_binding_3"/>
    <property type="match status" value="2"/>
</dbReference>
<keyword evidence="5" id="KW-1185">Reference proteome</keyword>
<evidence type="ECO:0000256" key="2">
    <source>
        <dbReference type="ARBA" id="ARBA00023033"/>
    </source>
</evidence>
<dbReference type="InterPro" id="IPR050493">
    <property type="entry name" value="FAD-dep_Monooxygenase_BioMet"/>
</dbReference>
<dbReference type="PANTHER" id="PTHR13789:SF309">
    <property type="entry name" value="PUTATIVE (AFU_ORTHOLOGUE AFUA_6G14510)-RELATED"/>
    <property type="match status" value="1"/>
</dbReference>
<sequence>MPGAGADRVIVVGAGIAGLTTAIALRREGVKAEVFERRDEPSRLLTGGGFMLWHNAILALRRIGLDGRVAAVGEPIRLHEFRSAGGRRLARWRIDPKTESCGAPAIALRRSALNTILMEEAGDGVHLGARLASFEQDDDGVTAYFEDGRSVRGDVLIGADGLRSTVRGALRRWHEAPPRHAGYTAWQAITRLPGEDLVPTGTFFNLWGRGLRFLYCRLNEHEVYWDAITSDRVRDRFDTVRSGKRAVLAEGYRDWPAPIPQVIESTDEDAILPIEIFDRPPGETWGHGRVTLVGDAAHPMTLNLSQGAGQGIESAVVLGRTLAAGADDPVRALREYEERRRARTADMVNTSWWIGAMGRPRSALVCGLRNAFMRATFDTFAFRQSYSLMLDTDF</sequence>
<name>A0ABP8UAD5_9ACTN</name>
<keyword evidence="2" id="KW-0503">Monooxygenase</keyword>
<feature type="domain" description="FAD-binding" evidence="3">
    <location>
        <begin position="9"/>
        <end position="170"/>
    </location>
</feature>
<accession>A0ABP8UAD5</accession>
<dbReference type="EMBL" id="BAABHK010000005">
    <property type="protein sequence ID" value="GAA4627583.1"/>
    <property type="molecule type" value="Genomic_DNA"/>
</dbReference>
<dbReference type="InterPro" id="IPR036188">
    <property type="entry name" value="FAD/NAD-bd_sf"/>
</dbReference>
<organism evidence="4 5">
    <name type="scientific">Actinoallomurus vinaceus</name>
    <dbReference type="NCBI Taxonomy" id="1080074"/>
    <lineage>
        <taxon>Bacteria</taxon>
        <taxon>Bacillati</taxon>
        <taxon>Actinomycetota</taxon>
        <taxon>Actinomycetes</taxon>
        <taxon>Streptosporangiales</taxon>
        <taxon>Thermomonosporaceae</taxon>
        <taxon>Actinoallomurus</taxon>
    </lineage>
</organism>